<accession>A0A1S2XEV0</accession>
<dbReference type="InterPro" id="IPR036390">
    <property type="entry name" value="WH_DNA-bd_sf"/>
</dbReference>
<dbReference type="PANTHER" id="PTHR46267">
    <property type="entry name" value="SINGLE MYB HISTONE 4"/>
    <property type="match status" value="1"/>
</dbReference>
<evidence type="ECO:0000313" key="15">
    <source>
        <dbReference type="RefSeq" id="XP_004486856.1"/>
    </source>
</evidence>
<dbReference type="CDD" id="cd00073">
    <property type="entry name" value="H15"/>
    <property type="match status" value="1"/>
</dbReference>
<feature type="domain" description="H15" evidence="13">
    <location>
        <begin position="128"/>
        <end position="198"/>
    </location>
</feature>
<dbReference type="AlphaFoldDB" id="A0A1S2XEV0"/>
<feature type="region of interest" description="Disordered" evidence="10">
    <location>
        <begin position="52"/>
        <end position="128"/>
    </location>
</feature>
<proteinExistence type="predicted"/>
<evidence type="ECO:0000259" key="13">
    <source>
        <dbReference type="PROSITE" id="PS51504"/>
    </source>
</evidence>
<dbReference type="InterPro" id="IPR017930">
    <property type="entry name" value="Myb_dom"/>
</dbReference>
<dbReference type="GeneID" id="101490743"/>
<feature type="compositionally biased region" description="Pro residues" evidence="10">
    <location>
        <begin position="77"/>
        <end position="92"/>
    </location>
</feature>
<dbReference type="PaxDb" id="3827-XP_004486855.1"/>
<evidence type="ECO:0000256" key="10">
    <source>
        <dbReference type="SAM" id="MobiDB-lite"/>
    </source>
</evidence>
<keyword evidence="7" id="KW-0804">Transcription</keyword>
<dbReference type="GO" id="GO:0000786">
    <property type="term" value="C:nucleosome"/>
    <property type="evidence" value="ECO:0007669"/>
    <property type="project" value="InterPro"/>
</dbReference>
<dbReference type="SUPFAM" id="SSF46785">
    <property type="entry name" value="Winged helix' DNA-binding domain"/>
    <property type="match status" value="1"/>
</dbReference>
<keyword evidence="14" id="KW-1185">Reference proteome</keyword>
<dbReference type="PROSITE" id="PS51294">
    <property type="entry name" value="HTH_MYB"/>
    <property type="match status" value="1"/>
</dbReference>
<dbReference type="GO" id="GO:0006334">
    <property type="term" value="P:nucleosome assembly"/>
    <property type="evidence" value="ECO:0007669"/>
    <property type="project" value="InterPro"/>
</dbReference>
<name>A0A1S2XEV0_CICAR</name>
<evidence type="ECO:0000256" key="1">
    <source>
        <dbReference type="ARBA" id="ARBA00004286"/>
    </source>
</evidence>
<reference evidence="14" key="1">
    <citation type="journal article" date="2013" name="Nat. Biotechnol.">
        <title>Draft genome sequence of chickpea (Cicer arietinum) provides a resource for trait improvement.</title>
        <authorList>
            <person name="Varshney R.K."/>
            <person name="Song C."/>
            <person name="Saxena R.K."/>
            <person name="Azam S."/>
            <person name="Yu S."/>
            <person name="Sharpe A.G."/>
            <person name="Cannon S."/>
            <person name="Baek J."/>
            <person name="Rosen B.D."/>
            <person name="Tar'an B."/>
            <person name="Millan T."/>
            <person name="Zhang X."/>
            <person name="Ramsay L.D."/>
            <person name="Iwata A."/>
            <person name="Wang Y."/>
            <person name="Nelson W."/>
            <person name="Farmer A.D."/>
            <person name="Gaur P.M."/>
            <person name="Soderlund C."/>
            <person name="Penmetsa R.V."/>
            <person name="Xu C."/>
            <person name="Bharti A.K."/>
            <person name="He W."/>
            <person name="Winter P."/>
            <person name="Zhao S."/>
            <person name="Hane J.K."/>
            <person name="Carrasquilla-Garcia N."/>
            <person name="Condie J.A."/>
            <person name="Upadhyaya H.D."/>
            <person name="Luo M.C."/>
            <person name="Thudi M."/>
            <person name="Gowda C.L."/>
            <person name="Singh N.P."/>
            <person name="Lichtenzveig J."/>
            <person name="Gali K.K."/>
            <person name="Rubio J."/>
            <person name="Nadarajan N."/>
            <person name="Dolezel J."/>
            <person name="Bansal K.C."/>
            <person name="Xu X."/>
            <person name="Edwards D."/>
            <person name="Zhang G."/>
            <person name="Kahl G."/>
            <person name="Gil J."/>
            <person name="Singh K.B."/>
            <person name="Datta S.K."/>
            <person name="Jackson S.A."/>
            <person name="Wang J."/>
            <person name="Cook D.R."/>
        </authorList>
    </citation>
    <scope>NUCLEOTIDE SEQUENCE [LARGE SCALE GENOMIC DNA]</scope>
    <source>
        <strain evidence="14">cv. CDC Frontier</strain>
    </source>
</reference>
<sequence>MGNQKQKWTAEEEDALQRGVQKYGAGKWKNILRDPDFSRSLAIRSNIDLKDKWRNLNVCPGQSSKDKSRTPKIKPLVPAPASPSLAPSPVPTLPNVTPSPQTQTQTQAPTQTPTPTPQPSHNDDDAKTHPKYNAMIFEALSTIKDTNGSDLNAIVSFIEQKHNFPQNQNFRRTLGTKLRRLVSQGKLEKVQNCYKIKDTTVVTKSADDPKSPTAKEMDSPASSGISKYDEAMKEAAETVAYRIADAENKSFLAAAAVKETERYAKFVEENDVMLKFAEELLAKCKLGGSVRFA</sequence>
<feature type="domain" description="HTH myb-type" evidence="12">
    <location>
        <begin position="1"/>
        <end position="33"/>
    </location>
</feature>
<evidence type="ECO:0000313" key="14">
    <source>
        <dbReference type="Proteomes" id="UP000087171"/>
    </source>
</evidence>
<dbReference type="Pfam" id="PF00249">
    <property type="entry name" value="Myb_DNA-binding"/>
    <property type="match status" value="1"/>
</dbReference>
<evidence type="ECO:0000256" key="2">
    <source>
        <dbReference type="ARBA" id="ARBA00004604"/>
    </source>
</evidence>
<feature type="domain" description="Myb-like" evidence="11">
    <location>
        <begin position="1"/>
        <end position="57"/>
    </location>
</feature>
<dbReference type="SMART" id="SM00717">
    <property type="entry name" value="SANT"/>
    <property type="match status" value="1"/>
</dbReference>
<dbReference type="InterPro" id="IPR036388">
    <property type="entry name" value="WH-like_DNA-bd_sf"/>
</dbReference>
<dbReference type="KEGG" id="cam:101490743"/>
<reference evidence="15" key="2">
    <citation type="submission" date="2025-08" db="UniProtKB">
        <authorList>
            <consortium name="RefSeq"/>
        </authorList>
    </citation>
    <scope>IDENTIFICATION</scope>
    <source>
        <tissue evidence="15">Etiolated seedlings</tissue>
    </source>
</reference>
<dbReference type="GO" id="GO:0003691">
    <property type="term" value="F:double-stranded telomeric DNA binding"/>
    <property type="evidence" value="ECO:0007669"/>
    <property type="project" value="InterPro"/>
</dbReference>
<protein>
    <recommendedName>
        <fullName evidence="9">MYB transcription factor</fullName>
    </recommendedName>
</protein>
<keyword evidence="8" id="KW-0539">Nucleus</keyword>
<dbReference type="InterPro" id="IPR009057">
    <property type="entry name" value="Homeodomain-like_sf"/>
</dbReference>
<dbReference type="SMART" id="SM00526">
    <property type="entry name" value="H15"/>
    <property type="match status" value="1"/>
</dbReference>
<dbReference type="PROSITE" id="PS50090">
    <property type="entry name" value="MYB_LIKE"/>
    <property type="match status" value="1"/>
</dbReference>
<keyword evidence="6" id="KW-0238">DNA-binding</keyword>
<evidence type="ECO:0000256" key="8">
    <source>
        <dbReference type="ARBA" id="ARBA00023242"/>
    </source>
</evidence>
<dbReference type="GO" id="GO:0005730">
    <property type="term" value="C:nucleolus"/>
    <property type="evidence" value="ECO:0007669"/>
    <property type="project" value="UniProtKB-SubCell"/>
</dbReference>
<dbReference type="RefSeq" id="XP_004486856.1">
    <property type="nucleotide sequence ID" value="XM_004486799.3"/>
</dbReference>
<dbReference type="PANTHER" id="PTHR46267:SF15">
    <property type="entry name" value="WINGED HELIX-TURN-HELIX TRANSCRIPTION REPRESSOR DNA-BINDING PROTEIN-RELATED"/>
    <property type="match status" value="1"/>
</dbReference>
<evidence type="ECO:0000259" key="11">
    <source>
        <dbReference type="PROSITE" id="PS50090"/>
    </source>
</evidence>
<dbReference type="STRING" id="3827.A0A1S2XEV0"/>
<keyword evidence="4" id="KW-0805">Transcription regulation</keyword>
<evidence type="ECO:0000256" key="7">
    <source>
        <dbReference type="ARBA" id="ARBA00023163"/>
    </source>
</evidence>
<evidence type="ECO:0000256" key="5">
    <source>
        <dbReference type="ARBA" id="ARBA00023054"/>
    </source>
</evidence>
<feature type="region of interest" description="Disordered" evidence="10">
    <location>
        <begin position="204"/>
        <end position="225"/>
    </location>
</feature>
<dbReference type="Proteomes" id="UP000087171">
    <property type="component" value="Chromosome Ca1"/>
</dbReference>
<organism evidence="14 15">
    <name type="scientific">Cicer arietinum</name>
    <name type="common">Chickpea</name>
    <name type="synonym">Garbanzo</name>
    <dbReference type="NCBI Taxonomy" id="3827"/>
    <lineage>
        <taxon>Eukaryota</taxon>
        <taxon>Viridiplantae</taxon>
        <taxon>Streptophyta</taxon>
        <taxon>Embryophyta</taxon>
        <taxon>Tracheophyta</taxon>
        <taxon>Spermatophyta</taxon>
        <taxon>Magnoliopsida</taxon>
        <taxon>eudicotyledons</taxon>
        <taxon>Gunneridae</taxon>
        <taxon>Pentapetalae</taxon>
        <taxon>rosids</taxon>
        <taxon>fabids</taxon>
        <taxon>Fabales</taxon>
        <taxon>Fabaceae</taxon>
        <taxon>Papilionoideae</taxon>
        <taxon>50 kb inversion clade</taxon>
        <taxon>NPAAA clade</taxon>
        <taxon>Hologalegina</taxon>
        <taxon>IRL clade</taxon>
        <taxon>Cicereae</taxon>
        <taxon>Cicer</taxon>
    </lineage>
</organism>
<dbReference type="Pfam" id="PF00538">
    <property type="entry name" value="Linker_histone"/>
    <property type="match status" value="1"/>
</dbReference>
<feature type="compositionally biased region" description="Basic and acidic residues" evidence="10">
    <location>
        <begin position="205"/>
        <end position="218"/>
    </location>
</feature>
<dbReference type="OrthoDB" id="608866at2759"/>
<feature type="compositionally biased region" description="Low complexity" evidence="10">
    <location>
        <begin position="98"/>
        <end position="111"/>
    </location>
</feature>
<gene>
    <name evidence="15" type="primary">LOC101490743</name>
</gene>
<dbReference type="InterPro" id="IPR005818">
    <property type="entry name" value="Histone_H1/H5_H15"/>
</dbReference>
<comment type="subcellular location">
    <subcellularLocation>
        <location evidence="1">Chromosome</location>
    </subcellularLocation>
    <subcellularLocation>
        <location evidence="2">Nucleus</location>
        <location evidence="2">Nucleolus</location>
    </subcellularLocation>
</comment>
<dbReference type="InterPro" id="IPR044597">
    <property type="entry name" value="SMH1-6"/>
</dbReference>
<dbReference type="CDD" id="cd11660">
    <property type="entry name" value="SANT_TRF"/>
    <property type="match status" value="1"/>
</dbReference>
<dbReference type="FunFam" id="1.10.10.60:FF:000168">
    <property type="entry name" value="Telomere repeat-binding factor 1"/>
    <property type="match status" value="1"/>
</dbReference>
<evidence type="ECO:0000256" key="9">
    <source>
        <dbReference type="ARBA" id="ARBA00032813"/>
    </source>
</evidence>
<keyword evidence="3" id="KW-0158">Chromosome</keyword>
<evidence type="ECO:0000256" key="3">
    <source>
        <dbReference type="ARBA" id="ARBA00022454"/>
    </source>
</evidence>
<evidence type="ECO:0000256" key="4">
    <source>
        <dbReference type="ARBA" id="ARBA00023015"/>
    </source>
</evidence>
<keyword evidence="5" id="KW-0175">Coiled coil</keyword>
<evidence type="ECO:0000259" key="12">
    <source>
        <dbReference type="PROSITE" id="PS51294"/>
    </source>
</evidence>
<dbReference type="InterPro" id="IPR001005">
    <property type="entry name" value="SANT/Myb"/>
</dbReference>
<dbReference type="Gene3D" id="1.10.10.10">
    <property type="entry name" value="Winged helix-like DNA-binding domain superfamily/Winged helix DNA-binding domain"/>
    <property type="match status" value="1"/>
</dbReference>
<dbReference type="SUPFAM" id="SSF46689">
    <property type="entry name" value="Homeodomain-like"/>
    <property type="match status" value="1"/>
</dbReference>
<dbReference type="PROSITE" id="PS51504">
    <property type="entry name" value="H15"/>
    <property type="match status" value="1"/>
</dbReference>
<dbReference type="eggNOG" id="ENOG502QTN3">
    <property type="taxonomic scope" value="Eukaryota"/>
</dbReference>
<evidence type="ECO:0000256" key="6">
    <source>
        <dbReference type="ARBA" id="ARBA00023125"/>
    </source>
</evidence>
<dbReference type="Gene3D" id="1.10.246.220">
    <property type="match status" value="1"/>
</dbReference>